<evidence type="ECO:0008006" key="3">
    <source>
        <dbReference type="Google" id="ProtNLM"/>
    </source>
</evidence>
<dbReference type="RefSeq" id="WP_198746741.1">
    <property type="nucleotide sequence ID" value="NZ_JAEHTE010000002.1"/>
</dbReference>
<dbReference type="InterPro" id="IPR001270">
    <property type="entry name" value="ClpA/B"/>
</dbReference>
<accession>A0A8I1ED23</accession>
<sequence length="438" mass="47935">MSETQELDPVPADSFIEDNQAELLEETSLNYDMLARQQNGRLTPLILGGPPGAGKTHAAMSLRNDNSEPFARIAAAGKTKEDFTTYPIPEKDPETGIWSIAQPITESSLKALLAVNIKDGYGVLLVDDVTAADPSVQSALLELAQFGRIGEHQLGKNVAIVMTGNGVSDGAYAAQWSSALINRSHYIEYRASLEVWKQLPENENIDPIMYGFLIAYKEAFAPEVTKSAEKAKWFDEKGRGPSARQWTTLANSTVEKWGGMGGFKPNILFKTIGDYCASLIGSKAADALDTYAELMLKYPTAEKLIANPELWDAVPLEDKNQAGAVYAVAHSLRQYATNMNNAINEKYGEKSTSKKAEQEKQELLLGFSKAVAKLMSHKREMGAFCMRYLLLKAPADDVIKGLLADLVYDINDADPVLKDAGFDKILKSIKDMGDSLKP</sequence>
<evidence type="ECO:0000313" key="1">
    <source>
        <dbReference type="EMBL" id="MBI6883127.1"/>
    </source>
</evidence>
<name>A0A8I1ED23_PSEPU</name>
<dbReference type="AlphaFoldDB" id="A0A8I1ED23"/>
<dbReference type="PRINTS" id="PR00300">
    <property type="entry name" value="CLPPROTEASEA"/>
</dbReference>
<evidence type="ECO:0000313" key="2">
    <source>
        <dbReference type="Proteomes" id="UP000637061"/>
    </source>
</evidence>
<dbReference type="SUPFAM" id="SSF52540">
    <property type="entry name" value="P-loop containing nucleoside triphosphate hydrolases"/>
    <property type="match status" value="1"/>
</dbReference>
<dbReference type="GO" id="GO:0005524">
    <property type="term" value="F:ATP binding"/>
    <property type="evidence" value="ECO:0007669"/>
    <property type="project" value="InterPro"/>
</dbReference>
<dbReference type="EMBL" id="JAEHTE010000002">
    <property type="protein sequence ID" value="MBI6883127.1"/>
    <property type="molecule type" value="Genomic_DNA"/>
</dbReference>
<reference evidence="1" key="1">
    <citation type="submission" date="2020-12" db="EMBL/GenBank/DDBJ databases">
        <title>Enhanced detection system for hospital associated transmission using whole genome sequencing surveillance.</title>
        <authorList>
            <person name="Harrison L.H."/>
            <person name="Van Tyne D."/>
            <person name="Marsh J.W."/>
            <person name="Griffith M.P."/>
            <person name="Snyder D.J."/>
            <person name="Cooper V.S."/>
            <person name="Mustapha M."/>
        </authorList>
    </citation>
    <scope>NUCLEOTIDE SEQUENCE</scope>
    <source>
        <strain evidence="1">PSB00042</strain>
    </source>
</reference>
<dbReference type="InterPro" id="IPR027417">
    <property type="entry name" value="P-loop_NTPase"/>
</dbReference>
<proteinExistence type="predicted"/>
<dbReference type="Proteomes" id="UP000637061">
    <property type="component" value="Unassembled WGS sequence"/>
</dbReference>
<gene>
    <name evidence="1" type="ORF">JEU22_04315</name>
</gene>
<protein>
    <recommendedName>
        <fullName evidence="3">AAA+ ATPase domain-containing protein</fullName>
    </recommendedName>
</protein>
<dbReference type="Gene3D" id="3.40.50.300">
    <property type="entry name" value="P-loop containing nucleotide triphosphate hydrolases"/>
    <property type="match status" value="1"/>
</dbReference>
<comment type="caution">
    <text evidence="1">The sequence shown here is derived from an EMBL/GenBank/DDBJ whole genome shotgun (WGS) entry which is preliminary data.</text>
</comment>
<organism evidence="1 2">
    <name type="scientific">Pseudomonas putida</name>
    <name type="common">Arthrobacter siderocapsulatus</name>
    <dbReference type="NCBI Taxonomy" id="303"/>
    <lineage>
        <taxon>Bacteria</taxon>
        <taxon>Pseudomonadati</taxon>
        <taxon>Pseudomonadota</taxon>
        <taxon>Gammaproteobacteria</taxon>
        <taxon>Pseudomonadales</taxon>
        <taxon>Pseudomonadaceae</taxon>
        <taxon>Pseudomonas</taxon>
    </lineage>
</organism>